<accession>A0A7C7DBX1</accession>
<name>A0A7C7DBX1_9FIRM</name>
<evidence type="ECO:0000313" key="1">
    <source>
        <dbReference type="EMBL" id="HHY28457.1"/>
    </source>
</evidence>
<dbReference type="Proteomes" id="UP000553059">
    <property type="component" value="Unassembled WGS sequence"/>
</dbReference>
<dbReference type="AlphaFoldDB" id="A0A7C7DBX1"/>
<dbReference type="Pfam" id="PF20458">
    <property type="entry name" value="DUF6711"/>
    <property type="match status" value="1"/>
</dbReference>
<dbReference type="InterPro" id="IPR046557">
    <property type="entry name" value="DUF6711"/>
</dbReference>
<evidence type="ECO:0000313" key="2">
    <source>
        <dbReference type="Proteomes" id="UP000553059"/>
    </source>
</evidence>
<gene>
    <name evidence="1" type="ORF">GX523_17290</name>
</gene>
<organism evidence="1 2">
    <name type="scientific">Desulfitobacterium dehalogenans</name>
    <dbReference type="NCBI Taxonomy" id="36854"/>
    <lineage>
        <taxon>Bacteria</taxon>
        <taxon>Bacillati</taxon>
        <taxon>Bacillota</taxon>
        <taxon>Clostridia</taxon>
        <taxon>Eubacteriales</taxon>
        <taxon>Desulfitobacteriaceae</taxon>
        <taxon>Desulfitobacterium</taxon>
    </lineage>
</organism>
<reference evidence="1 2" key="1">
    <citation type="journal article" date="2020" name="Biotechnol. Biofuels">
        <title>New insights from the biogas microbiome by comprehensive genome-resolved metagenomics of nearly 1600 species originating from multiple anaerobic digesters.</title>
        <authorList>
            <person name="Campanaro S."/>
            <person name="Treu L."/>
            <person name="Rodriguez-R L.M."/>
            <person name="Kovalovszki A."/>
            <person name="Ziels R.M."/>
            <person name="Maus I."/>
            <person name="Zhu X."/>
            <person name="Kougias P.G."/>
            <person name="Basile A."/>
            <person name="Luo G."/>
            <person name="Schluter A."/>
            <person name="Konstantinidis K.T."/>
            <person name="Angelidaki I."/>
        </authorList>
    </citation>
    <scope>NUCLEOTIDE SEQUENCE [LARGE SCALE GENOMIC DNA]</scope>
    <source>
        <strain evidence="1">AS05jafATM_4</strain>
    </source>
</reference>
<proteinExistence type="predicted"/>
<sequence length="114" mass="12914">MIKIDSVEIPTPSSYQVGIQDLSKAERNANGLMVIQRIATKRKIELSWNFLSQSDLAMLFQSVSGIFFTVQYPDPQDGTMKTGTFYAGDRSAGAIDYKNNTVRWKDVKFNLIER</sequence>
<protein>
    <submittedName>
        <fullName evidence="1">Uncharacterized protein</fullName>
    </submittedName>
</protein>
<dbReference type="EMBL" id="DUTF01000365">
    <property type="protein sequence ID" value="HHY28457.1"/>
    <property type="molecule type" value="Genomic_DNA"/>
</dbReference>
<comment type="caution">
    <text evidence="1">The sequence shown here is derived from an EMBL/GenBank/DDBJ whole genome shotgun (WGS) entry which is preliminary data.</text>
</comment>